<dbReference type="InterPro" id="IPR059112">
    <property type="entry name" value="CysZ/EI24"/>
</dbReference>
<feature type="transmembrane region" description="Helical" evidence="6">
    <location>
        <begin position="278"/>
        <end position="298"/>
    </location>
</feature>
<dbReference type="EMBL" id="MNPL01004848">
    <property type="protein sequence ID" value="OQR76420.1"/>
    <property type="molecule type" value="Genomic_DNA"/>
</dbReference>
<sequence length="343" mass="39695">MTTVVVLDMMRDAVHEFVRGLRDFFFGVLSISVLDSNRTDSDGSISQMVVNDIQSFTVLALRREKQREAKRKANTTGDANTNAHRPKLFQRLIQCILLNGGVFLFSLLFFHYALLPGLQYSLSTLFRSHSQTIWVWLRPLLSYTFGLFWVMPVFVLSRIVNCFWFQDIADQAFRLLGLKPAHSLFKNLLGDLLFSSIVQLIFLIQSQAISQLPIYPLGRIFGFLHMSLLNSYYTFEYRWFNMGYSFYKRMDWMEFNWPYYTGFGLPLTAITYIPESRLVGGCLFAILFPLLIVAGHIVDPPTGKTTYRIPFFRPSVFIANTIFLRFLNGLVSSQQRLQNTKQP</sequence>
<reference evidence="7 8" key="1">
    <citation type="journal article" date="2017" name="Gigascience">
        <title>Draft genome of the honey bee ectoparasitic mite, Tropilaelaps mercedesae, is shaped by the parasitic life history.</title>
        <authorList>
            <person name="Dong X."/>
            <person name="Armstrong S.D."/>
            <person name="Xia D."/>
            <person name="Makepeace B.L."/>
            <person name="Darby A.C."/>
            <person name="Kadowaki T."/>
        </authorList>
    </citation>
    <scope>NUCLEOTIDE SEQUENCE [LARGE SCALE GENOMIC DNA]</scope>
    <source>
        <strain evidence="7">Wuxi-XJTLU</strain>
    </source>
</reference>
<feature type="transmembrane region" description="Helical" evidence="6">
    <location>
        <begin position="92"/>
        <end position="113"/>
    </location>
</feature>
<dbReference type="GO" id="GO:0016020">
    <property type="term" value="C:membrane"/>
    <property type="evidence" value="ECO:0007669"/>
    <property type="project" value="UniProtKB-SubCell"/>
</dbReference>
<gene>
    <name evidence="7" type="ORF">BIW11_07794</name>
</gene>
<organism evidence="7 8">
    <name type="scientific">Tropilaelaps mercedesae</name>
    <dbReference type="NCBI Taxonomy" id="418985"/>
    <lineage>
        <taxon>Eukaryota</taxon>
        <taxon>Metazoa</taxon>
        <taxon>Ecdysozoa</taxon>
        <taxon>Arthropoda</taxon>
        <taxon>Chelicerata</taxon>
        <taxon>Arachnida</taxon>
        <taxon>Acari</taxon>
        <taxon>Parasitiformes</taxon>
        <taxon>Mesostigmata</taxon>
        <taxon>Gamasina</taxon>
        <taxon>Dermanyssoidea</taxon>
        <taxon>Laelapidae</taxon>
        <taxon>Tropilaelaps</taxon>
    </lineage>
</organism>
<evidence type="ECO:0000256" key="2">
    <source>
        <dbReference type="ARBA" id="ARBA00010970"/>
    </source>
</evidence>
<dbReference type="Proteomes" id="UP000192247">
    <property type="component" value="Unassembled WGS sequence"/>
</dbReference>
<feature type="transmembrane region" description="Helical" evidence="6">
    <location>
        <begin position="310"/>
        <end position="327"/>
    </location>
</feature>
<feature type="transmembrane region" description="Helical" evidence="6">
    <location>
        <begin position="133"/>
        <end position="156"/>
    </location>
</feature>
<dbReference type="PANTHER" id="PTHR21389:SF0">
    <property type="entry name" value="ETOPOSIDE-INDUCED PROTEIN 2.4 HOMOLOG"/>
    <property type="match status" value="1"/>
</dbReference>
<dbReference type="GO" id="GO:0005783">
    <property type="term" value="C:endoplasmic reticulum"/>
    <property type="evidence" value="ECO:0007669"/>
    <property type="project" value="TreeGrafter"/>
</dbReference>
<dbReference type="PANTHER" id="PTHR21389">
    <property type="entry name" value="P53 INDUCED PROTEIN"/>
    <property type="match status" value="1"/>
</dbReference>
<keyword evidence="3 6" id="KW-0812">Transmembrane</keyword>
<accession>A0A1V9XSD6</accession>
<dbReference type="GO" id="GO:0016236">
    <property type="term" value="P:macroautophagy"/>
    <property type="evidence" value="ECO:0007669"/>
    <property type="project" value="TreeGrafter"/>
</dbReference>
<evidence type="ECO:0000313" key="8">
    <source>
        <dbReference type="Proteomes" id="UP000192247"/>
    </source>
</evidence>
<dbReference type="Pfam" id="PF07264">
    <property type="entry name" value="EI24"/>
    <property type="match status" value="1"/>
</dbReference>
<protein>
    <submittedName>
        <fullName evidence="7">Etoposide-induced protein 2.4-like</fullName>
    </submittedName>
</protein>
<keyword evidence="5 6" id="KW-0472">Membrane</keyword>
<evidence type="ECO:0000256" key="1">
    <source>
        <dbReference type="ARBA" id="ARBA00004141"/>
    </source>
</evidence>
<comment type="similarity">
    <text evidence="2">Belongs to the EI24 family.</text>
</comment>
<name>A0A1V9XSD6_9ACAR</name>
<dbReference type="InParanoid" id="A0A1V9XSD6"/>
<evidence type="ECO:0000256" key="6">
    <source>
        <dbReference type="SAM" id="Phobius"/>
    </source>
</evidence>
<keyword evidence="4 6" id="KW-1133">Transmembrane helix</keyword>
<keyword evidence="8" id="KW-1185">Reference proteome</keyword>
<evidence type="ECO:0000256" key="5">
    <source>
        <dbReference type="ARBA" id="ARBA00023136"/>
    </source>
</evidence>
<comment type="subcellular location">
    <subcellularLocation>
        <location evidence="1">Membrane</location>
        <topology evidence="1">Multi-pass membrane protein</topology>
    </subcellularLocation>
</comment>
<evidence type="ECO:0000256" key="4">
    <source>
        <dbReference type="ARBA" id="ARBA00022989"/>
    </source>
</evidence>
<dbReference type="OrthoDB" id="266518at2759"/>
<proteinExistence type="inferred from homology"/>
<comment type="caution">
    <text evidence="7">The sequence shown here is derived from an EMBL/GenBank/DDBJ whole genome shotgun (WGS) entry which is preliminary data.</text>
</comment>
<evidence type="ECO:0000256" key="3">
    <source>
        <dbReference type="ARBA" id="ARBA00022692"/>
    </source>
</evidence>
<dbReference type="STRING" id="418985.A0A1V9XSD6"/>
<evidence type="ECO:0000313" key="7">
    <source>
        <dbReference type="EMBL" id="OQR76420.1"/>
    </source>
</evidence>
<dbReference type="AlphaFoldDB" id="A0A1V9XSD6"/>